<dbReference type="CDD" id="cd00751">
    <property type="entry name" value="thiolase"/>
    <property type="match status" value="1"/>
</dbReference>
<dbReference type="SUPFAM" id="SSF53901">
    <property type="entry name" value="Thiolase-like"/>
    <property type="match status" value="2"/>
</dbReference>
<dbReference type="InterPro" id="IPR020610">
    <property type="entry name" value="Thiolase_AS"/>
</dbReference>
<feature type="domain" description="Thiolase C-terminal" evidence="9">
    <location>
        <begin position="272"/>
        <end position="392"/>
    </location>
</feature>
<dbReference type="InterPro" id="IPR016039">
    <property type="entry name" value="Thiolase-like"/>
</dbReference>
<dbReference type="PROSITE" id="PS00737">
    <property type="entry name" value="THIOLASE_2"/>
    <property type="match status" value="1"/>
</dbReference>
<comment type="caution">
    <text evidence="10">The sequence shown here is derived from an EMBL/GenBank/DDBJ whole genome shotgun (WGS) entry which is preliminary data.</text>
</comment>
<evidence type="ECO:0000313" key="10">
    <source>
        <dbReference type="EMBL" id="MCZ0725658.1"/>
    </source>
</evidence>
<feature type="active site" description="Proton acceptor" evidence="6">
    <location>
        <position position="380"/>
    </location>
</feature>
<evidence type="ECO:0000256" key="6">
    <source>
        <dbReference type="PIRSR" id="PIRSR000429-1"/>
    </source>
</evidence>
<feature type="active site" description="Acyl-thioester intermediate" evidence="6">
    <location>
        <position position="88"/>
    </location>
</feature>
<evidence type="ECO:0000256" key="1">
    <source>
        <dbReference type="ARBA" id="ARBA00010982"/>
    </source>
</evidence>
<dbReference type="InterPro" id="IPR020613">
    <property type="entry name" value="Thiolase_CS"/>
</dbReference>
<dbReference type="Pfam" id="PF00108">
    <property type="entry name" value="Thiolase_N"/>
    <property type="match status" value="1"/>
</dbReference>
<evidence type="ECO:0000256" key="4">
    <source>
        <dbReference type="ARBA" id="ARBA00023315"/>
    </source>
</evidence>
<dbReference type="RefSeq" id="WP_268752247.1">
    <property type="nucleotide sequence ID" value="NZ_JAPRFQ010000001.1"/>
</dbReference>
<dbReference type="PROSITE" id="PS00098">
    <property type="entry name" value="THIOLASE_1"/>
    <property type="match status" value="1"/>
</dbReference>
<evidence type="ECO:0000259" key="8">
    <source>
        <dbReference type="Pfam" id="PF00108"/>
    </source>
</evidence>
<proteinExistence type="inferred from homology"/>
<dbReference type="NCBIfam" id="TIGR01930">
    <property type="entry name" value="AcCoA-C-Actrans"/>
    <property type="match status" value="1"/>
</dbReference>
<keyword evidence="4 7" id="KW-0012">Acyltransferase</keyword>
<dbReference type="EMBL" id="JAPRFR010000001">
    <property type="protein sequence ID" value="MCZ0725658.1"/>
    <property type="molecule type" value="Genomic_DNA"/>
</dbReference>
<dbReference type="GO" id="GO:0003985">
    <property type="term" value="F:acetyl-CoA C-acetyltransferase activity"/>
    <property type="evidence" value="ECO:0007669"/>
    <property type="project" value="UniProtKB-EC"/>
</dbReference>
<protein>
    <recommendedName>
        <fullName evidence="2">acetyl-CoA C-acetyltransferase</fullName>
        <ecNumber evidence="2">2.3.1.9</ecNumber>
    </recommendedName>
    <alternativeName>
        <fullName evidence="5">Acetoacetyl-CoA thiolase</fullName>
    </alternativeName>
</protein>
<dbReference type="Proteomes" id="UP001146670">
    <property type="component" value="Unassembled WGS sequence"/>
</dbReference>
<accession>A0A9X3FMX4</accession>
<evidence type="ECO:0000256" key="3">
    <source>
        <dbReference type="ARBA" id="ARBA00022679"/>
    </source>
</evidence>
<dbReference type="FunFam" id="3.40.47.10:FF:000010">
    <property type="entry name" value="Acetyl-CoA acetyltransferase (Thiolase)"/>
    <property type="match status" value="1"/>
</dbReference>
<evidence type="ECO:0000256" key="2">
    <source>
        <dbReference type="ARBA" id="ARBA00012705"/>
    </source>
</evidence>
<dbReference type="PROSITE" id="PS00099">
    <property type="entry name" value="THIOLASE_3"/>
    <property type="match status" value="1"/>
</dbReference>
<dbReference type="EC" id="2.3.1.9" evidence="2"/>
<dbReference type="InterPro" id="IPR002155">
    <property type="entry name" value="Thiolase"/>
</dbReference>
<evidence type="ECO:0000256" key="7">
    <source>
        <dbReference type="RuleBase" id="RU003557"/>
    </source>
</evidence>
<dbReference type="InterPro" id="IPR020615">
    <property type="entry name" value="Thiolase_acyl_enz_int_AS"/>
</dbReference>
<dbReference type="AlphaFoldDB" id="A0A9X3FMX4"/>
<sequence length="393" mass="41445">MNEVVVVSALRSPIGKFGGTFKDYSAVHLGADVVRASLEKLNLDPNEVGEVIIGNVLSAGLGQNVARQVAMEAGIPKEVPSFTVNQVCGSGLKTIMLAAQSIMLGDHDVVIAGGTENMSQAPYIMPDFRWGGRMGNKTVVDTMIKDGLSDAFYDYHMGITAENIVEKYNISRQEQDAFAANSQNKAEAAIKANRFQEEIVPISVPQRKGNPQVINQDEGVRFGVTVESLAKLKPAFKKDGGTVTAANSSTINDAAAILVLMSREKAESLGLDILASITSSASCGVDPLMMGTGPISATQKALAKANLRVEDLDLIESNEAFAAQALCVNKALAFDPKLTNVNGGAISLGHPIGASGSRIIATLIHEMIKRDAKTGLVTLCIGGGQGNAMIFKR</sequence>
<dbReference type="Pfam" id="PF02803">
    <property type="entry name" value="Thiolase_C"/>
    <property type="match status" value="1"/>
</dbReference>
<dbReference type="PIRSF" id="PIRSF000429">
    <property type="entry name" value="Ac-CoA_Ac_transf"/>
    <property type="match status" value="1"/>
</dbReference>
<dbReference type="InterPro" id="IPR020616">
    <property type="entry name" value="Thiolase_N"/>
</dbReference>
<feature type="active site" description="Proton acceptor" evidence="6">
    <location>
        <position position="350"/>
    </location>
</feature>
<name>A0A9X3FMX4_9LACT</name>
<dbReference type="PANTHER" id="PTHR18919:SF107">
    <property type="entry name" value="ACETYL-COA ACETYLTRANSFERASE, CYTOSOLIC"/>
    <property type="match status" value="1"/>
</dbReference>
<dbReference type="Gene3D" id="3.40.47.10">
    <property type="match status" value="2"/>
</dbReference>
<evidence type="ECO:0000313" key="11">
    <source>
        <dbReference type="Proteomes" id="UP001146670"/>
    </source>
</evidence>
<comment type="similarity">
    <text evidence="1 7">Belongs to the thiolase-like superfamily. Thiolase family.</text>
</comment>
<dbReference type="InterPro" id="IPR020617">
    <property type="entry name" value="Thiolase_C"/>
</dbReference>
<dbReference type="PANTHER" id="PTHR18919">
    <property type="entry name" value="ACETYL-COA C-ACYLTRANSFERASE"/>
    <property type="match status" value="1"/>
</dbReference>
<evidence type="ECO:0000256" key="5">
    <source>
        <dbReference type="ARBA" id="ARBA00030755"/>
    </source>
</evidence>
<evidence type="ECO:0000259" key="9">
    <source>
        <dbReference type="Pfam" id="PF02803"/>
    </source>
</evidence>
<keyword evidence="3 7" id="KW-0808">Transferase</keyword>
<gene>
    <name evidence="10" type="ORF">OW157_03620</name>
</gene>
<feature type="domain" description="Thiolase N-terminal" evidence="8">
    <location>
        <begin position="4"/>
        <end position="264"/>
    </location>
</feature>
<keyword evidence="11" id="KW-1185">Reference proteome</keyword>
<organism evidence="10 11">
    <name type="scientific">Aerococcus kribbianus</name>
    <dbReference type="NCBI Taxonomy" id="2999064"/>
    <lineage>
        <taxon>Bacteria</taxon>
        <taxon>Bacillati</taxon>
        <taxon>Bacillota</taxon>
        <taxon>Bacilli</taxon>
        <taxon>Lactobacillales</taxon>
        <taxon>Aerococcaceae</taxon>
        <taxon>Aerococcus</taxon>
    </lineage>
</organism>
<reference evidence="10" key="1">
    <citation type="submission" date="2022-12" db="EMBL/GenBank/DDBJ databases">
        <title>Description and comparative metabolic analysis of Aerococcus sp. nov., isolated from the feces of a pig.</title>
        <authorList>
            <person name="Chang Y.-H."/>
        </authorList>
    </citation>
    <scope>NUCLEOTIDE SEQUENCE</scope>
    <source>
        <strain evidence="10">YH-aer222</strain>
    </source>
</reference>